<feature type="transmembrane region" description="Helical" evidence="6">
    <location>
        <begin position="145"/>
        <end position="164"/>
    </location>
</feature>
<comment type="subcellular location">
    <subcellularLocation>
        <location evidence="1">Endomembrane system</location>
        <topology evidence="1">Multi-pass membrane protein</topology>
    </subcellularLocation>
</comment>
<dbReference type="InterPro" id="IPR000620">
    <property type="entry name" value="EamA_dom"/>
</dbReference>
<feature type="transmembrane region" description="Helical" evidence="6">
    <location>
        <begin position="65"/>
        <end position="83"/>
    </location>
</feature>
<sequence>MARKLYLALLLLSLIWGGSFFFIKILLQDFGPWTVAFLRSGLGLVTLVVIMLALKKPFQLRSIPWLPMALMALVNTAIPWAIIGFSETRLTSSMASVLNATTPLWTMIVGVLFFRSAVVKRQWFGMGIAFIGIIVLLGVNPSSIVSVDLLGFACMLSATLCYAVGSHWSKRLGSGLSMYQITFGTLISAMIGSGIMAFSTEGVSLTPLASLPTLGALIGLGVFGSGIAYILFYFLVQKGSPQLATTVTYLVPATAIIWGFTLLNEPVSWRLLAGLVFILGGVYLANKTSVRPAGNATNLGAEIR</sequence>
<evidence type="ECO:0000313" key="9">
    <source>
        <dbReference type="Proteomes" id="UP001597262"/>
    </source>
</evidence>
<evidence type="ECO:0000256" key="6">
    <source>
        <dbReference type="SAM" id="Phobius"/>
    </source>
</evidence>
<evidence type="ECO:0000313" key="8">
    <source>
        <dbReference type="EMBL" id="MFD1177602.1"/>
    </source>
</evidence>
<protein>
    <submittedName>
        <fullName evidence="8">DMT family transporter</fullName>
    </submittedName>
</protein>
<feature type="transmembrane region" description="Helical" evidence="6">
    <location>
        <begin position="243"/>
        <end position="261"/>
    </location>
</feature>
<evidence type="ECO:0000259" key="7">
    <source>
        <dbReference type="Pfam" id="PF00892"/>
    </source>
</evidence>
<feature type="transmembrane region" description="Helical" evidence="6">
    <location>
        <begin position="123"/>
        <end position="139"/>
    </location>
</feature>
<evidence type="ECO:0000256" key="5">
    <source>
        <dbReference type="ARBA" id="ARBA00023136"/>
    </source>
</evidence>
<accession>A0ABW3RZA7</accession>
<keyword evidence="5 6" id="KW-0472">Membrane</keyword>
<feature type="domain" description="EamA" evidence="7">
    <location>
        <begin position="150"/>
        <end position="285"/>
    </location>
</feature>
<dbReference type="SUPFAM" id="SSF103481">
    <property type="entry name" value="Multidrug resistance efflux transporter EmrE"/>
    <property type="match status" value="2"/>
</dbReference>
<dbReference type="RefSeq" id="WP_379320047.1">
    <property type="nucleotide sequence ID" value="NZ_JBHTLM010000010.1"/>
</dbReference>
<keyword evidence="3 6" id="KW-0812">Transmembrane</keyword>
<dbReference type="EMBL" id="JBHTLM010000010">
    <property type="protein sequence ID" value="MFD1177602.1"/>
    <property type="molecule type" value="Genomic_DNA"/>
</dbReference>
<keyword evidence="4 6" id="KW-1133">Transmembrane helix</keyword>
<dbReference type="PANTHER" id="PTHR32322:SF9">
    <property type="entry name" value="AMINO-ACID METABOLITE EFFLUX PUMP-RELATED"/>
    <property type="match status" value="1"/>
</dbReference>
<feature type="transmembrane region" description="Helical" evidence="6">
    <location>
        <begin position="33"/>
        <end position="53"/>
    </location>
</feature>
<evidence type="ECO:0000256" key="4">
    <source>
        <dbReference type="ARBA" id="ARBA00022989"/>
    </source>
</evidence>
<comment type="caution">
    <text evidence="8">The sequence shown here is derived from an EMBL/GenBank/DDBJ whole genome shotgun (WGS) entry which is preliminary data.</text>
</comment>
<feature type="transmembrane region" description="Helical" evidence="6">
    <location>
        <begin position="211"/>
        <end position="236"/>
    </location>
</feature>
<dbReference type="Pfam" id="PF00892">
    <property type="entry name" value="EamA"/>
    <property type="match status" value="2"/>
</dbReference>
<reference evidence="9" key="1">
    <citation type="journal article" date="2019" name="Int. J. Syst. Evol. Microbiol.">
        <title>The Global Catalogue of Microorganisms (GCM) 10K type strain sequencing project: providing services to taxonomists for standard genome sequencing and annotation.</title>
        <authorList>
            <consortium name="The Broad Institute Genomics Platform"/>
            <consortium name="The Broad Institute Genome Sequencing Center for Infectious Disease"/>
            <person name="Wu L."/>
            <person name="Ma J."/>
        </authorList>
    </citation>
    <scope>NUCLEOTIDE SEQUENCE [LARGE SCALE GENOMIC DNA]</scope>
    <source>
        <strain evidence="9">CCUG 59189</strain>
    </source>
</reference>
<organism evidence="8 9">
    <name type="scientific">Paenibacillus puldeungensis</name>
    <dbReference type="NCBI Taxonomy" id="696536"/>
    <lineage>
        <taxon>Bacteria</taxon>
        <taxon>Bacillati</taxon>
        <taxon>Bacillota</taxon>
        <taxon>Bacilli</taxon>
        <taxon>Bacillales</taxon>
        <taxon>Paenibacillaceae</taxon>
        <taxon>Paenibacillus</taxon>
    </lineage>
</organism>
<dbReference type="InterPro" id="IPR050638">
    <property type="entry name" value="AA-Vitamin_Transporters"/>
</dbReference>
<feature type="transmembrane region" description="Helical" evidence="6">
    <location>
        <begin position="176"/>
        <end position="199"/>
    </location>
</feature>
<feature type="domain" description="EamA" evidence="7">
    <location>
        <begin position="6"/>
        <end position="137"/>
    </location>
</feature>
<dbReference type="Proteomes" id="UP001597262">
    <property type="component" value="Unassembled WGS sequence"/>
</dbReference>
<dbReference type="InterPro" id="IPR037185">
    <property type="entry name" value="EmrE-like"/>
</dbReference>
<dbReference type="PANTHER" id="PTHR32322">
    <property type="entry name" value="INNER MEMBRANE TRANSPORTER"/>
    <property type="match status" value="1"/>
</dbReference>
<feature type="transmembrane region" description="Helical" evidence="6">
    <location>
        <begin position="95"/>
        <end position="114"/>
    </location>
</feature>
<feature type="transmembrane region" description="Helical" evidence="6">
    <location>
        <begin position="267"/>
        <end position="285"/>
    </location>
</feature>
<comment type="similarity">
    <text evidence="2">Belongs to the EamA transporter family.</text>
</comment>
<evidence type="ECO:0000256" key="1">
    <source>
        <dbReference type="ARBA" id="ARBA00004127"/>
    </source>
</evidence>
<keyword evidence="9" id="KW-1185">Reference proteome</keyword>
<evidence type="ECO:0000256" key="2">
    <source>
        <dbReference type="ARBA" id="ARBA00007362"/>
    </source>
</evidence>
<proteinExistence type="inferred from homology"/>
<name>A0ABW3RZA7_9BACL</name>
<feature type="transmembrane region" description="Helical" evidence="6">
    <location>
        <begin position="7"/>
        <end position="27"/>
    </location>
</feature>
<evidence type="ECO:0000256" key="3">
    <source>
        <dbReference type="ARBA" id="ARBA00022692"/>
    </source>
</evidence>
<gene>
    <name evidence="8" type="ORF">ACFQ3W_15010</name>
</gene>